<proteinExistence type="predicted"/>
<evidence type="ECO:0008006" key="2">
    <source>
        <dbReference type="Google" id="ProtNLM"/>
    </source>
</evidence>
<accession>A0A6C0CGD8</accession>
<evidence type="ECO:0000313" key="1">
    <source>
        <dbReference type="EMBL" id="QHT03836.1"/>
    </source>
</evidence>
<name>A0A6C0CGD8_9ZZZZ</name>
<dbReference type="EMBL" id="MN739418">
    <property type="protein sequence ID" value="QHT03836.1"/>
    <property type="molecule type" value="Genomic_DNA"/>
</dbReference>
<dbReference type="AlphaFoldDB" id="A0A6C0CGD8"/>
<sequence>MDKFCSVCKRLLITFRETVVDGEKTAEIVCDECGESKAIDRGKPVYEHNLREDKVTKLSLNPYIKYDAALPRFTNIACSNSECPSKAGAPWDVRGMKIDVKNLVWAYQCINCGLMWQQASRAT</sequence>
<reference evidence="1" key="1">
    <citation type="journal article" date="2020" name="Nature">
        <title>Giant virus diversity and host interactions through global metagenomics.</title>
        <authorList>
            <person name="Schulz F."/>
            <person name="Roux S."/>
            <person name="Paez-Espino D."/>
            <person name="Jungbluth S."/>
            <person name="Walsh D.A."/>
            <person name="Denef V.J."/>
            <person name="McMahon K.D."/>
            <person name="Konstantinidis K.T."/>
            <person name="Eloe-Fadrosh E.A."/>
            <person name="Kyrpides N.C."/>
            <person name="Woyke T."/>
        </authorList>
    </citation>
    <scope>NUCLEOTIDE SEQUENCE</scope>
    <source>
        <strain evidence="1">GVMAG-M-3300021120-1</strain>
    </source>
</reference>
<protein>
    <recommendedName>
        <fullName evidence="2">DNA-directed RNA polymerase M/15kDa subunit domain-containing protein</fullName>
    </recommendedName>
</protein>
<organism evidence="1">
    <name type="scientific">viral metagenome</name>
    <dbReference type="NCBI Taxonomy" id="1070528"/>
    <lineage>
        <taxon>unclassified sequences</taxon>
        <taxon>metagenomes</taxon>
        <taxon>organismal metagenomes</taxon>
    </lineage>
</organism>